<organism evidence="7 8">
    <name type="scientific">Adineta steineri</name>
    <dbReference type="NCBI Taxonomy" id="433720"/>
    <lineage>
        <taxon>Eukaryota</taxon>
        <taxon>Metazoa</taxon>
        <taxon>Spiralia</taxon>
        <taxon>Gnathifera</taxon>
        <taxon>Rotifera</taxon>
        <taxon>Eurotatoria</taxon>
        <taxon>Bdelloidea</taxon>
        <taxon>Adinetida</taxon>
        <taxon>Adinetidae</taxon>
        <taxon>Adineta</taxon>
    </lineage>
</organism>
<dbReference type="InterPro" id="IPR009081">
    <property type="entry name" value="PP-bd_ACP"/>
</dbReference>
<dbReference type="FunFam" id="3.40.50.980:FF:000001">
    <property type="entry name" value="Non-ribosomal peptide synthetase"/>
    <property type="match status" value="1"/>
</dbReference>
<evidence type="ECO:0000256" key="4">
    <source>
        <dbReference type="ARBA" id="ARBA00022598"/>
    </source>
</evidence>
<dbReference type="NCBIfam" id="NF003417">
    <property type="entry name" value="PRK04813.1"/>
    <property type="match status" value="5"/>
</dbReference>
<evidence type="ECO:0000256" key="5">
    <source>
        <dbReference type="ARBA" id="ARBA00029454"/>
    </source>
</evidence>
<reference evidence="7" key="1">
    <citation type="submission" date="2021-02" db="EMBL/GenBank/DDBJ databases">
        <authorList>
            <person name="Nowell W R."/>
        </authorList>
    </citation>
    <scope>NUCLEOTIDE SEQUENCE</scope>
</reference>
<dbReference type="InterPro" id="IPR010071">
    <property type="entry name" value="AA_adenyl_dom"/>
</dbReference>
<dbReference type="PROSITE" id="PS50075">
    <property type="entry name" value="CARRIER"/>
    <property type="match status" value="2"/>
</dbReference>
<dbReference type="CDD" id="cd05930">
    <property type="entry name" value="A_NRPS"/>
    <property type="match status" value="2"/>
</dbReference>
<proteinExistence type="inferred from homology"/>
<keyword evidence="8" id="KW-1185">Reference proteome</keyword>
<keyword evidence="4" id="KW-0436">Ligase</keyword>
<dbReference type="Pfam" id="PF00501">
    <property type="entry name" value="AMP-binding"/>
    <property type="match status" value="4"/>
</dbReference>
<dbReference type="GO" id="GO:0005829">
    <property type="term" value="C:cytosol"/>
    <property type="evidence" value="ECO:0007669"/>
    <property type="project" value="TreeGrafter"/>
</dbReference>
<dbReference type="InterPro" id="IPR025110">
    <property type="entry name" value="AMP-bd_C"/>
</dbReference>
<dbReference type="InterPro" id="IPR042099">
    <property type="entry name" value="ANL_N_sf"/>
</dbReference>
<keyword evidence="3" id="KW-0597">Phosphoprotein</keyword>
<dbReference type="InterPro" id="IPR023213">
    <property type="entry name" value="CAT-like_dom_sf"/>
</dbReference>
<dbReference type="NCBIfam" id="TIGR01733">
    <property type="entry name" value="AA-adenyl-dom"/>
    <property type="match status" value="2"/>
</dbReference>
<dbReference type="GO" id="GO:0047527">
    <property type="term" value="F:2,3-dihydroxybenzoate-serine ligase activity"/>
    <property type="evidence" value="ECO:0007669"/>
    <property type="project" value="TreeGrafter"/>
</dbReference>
<dbReference type="GO" id="GO:0043041">
    <property type="term" value="P:amino acid activation for nonribosomal peptide biosynthetic process"/>
    <property type="evidence" value="ECO:0007669"/>
    <property type="project" value="TreeGrafter"/>
</dbReference>
<dbReference type="SUPFAM" id="SSF52777">
    <property type="entry name" value="CoA-dependent acyltransferases"/>
    <property type="match status" value="10"/>
</dbReference>
<dbReference type="CDD" id="cd19535">
    <property type="entry name" value="Cyc_NRPS"/>
    <property type="match status" value="1"/>
</dbReference>
<dbReference type="InterPro" id="IPR020845">
    <property type="entry name" value="AMP-binding_CS"/>
</dbReference>
<dbReference type="InterPro" id="IPR001242">
    <property type="entry name" value="Condensation_dom"/>
</dbReference>
<dbReference type="PANTHER" id="PTHR45527">
    <property type="entry name" value="NONRIBOSOMAL PEPTIDE SYNTHETASE"/>
    <property type="match status" value="1"/>
</dbReference>
<dbReference type="InterPro" id="IPR057737">
    <property type="entry name" value="Condensation_MtbB-like"/>
</dbReference>
<feature type="domain" description="Carrier" evidence="6">
    <location>
        <begin position="524"/>
        <end position="602"/>
    </location>
</feature>
<dbReference type="Pfam" id="PF13193">
    <property type="entry name" value="AMP-binding_C"/>
    <property type="match status" value="2"/>
</dbReference>
<dbReference type="FunFam" id="3.40.50.12780:FF:000012">
    <property type="entry name" value="Non-ribosomal peptide synthetase"/>
    <property type="match status" value="1"/>
</dbReference>
<dbReference type="Gene3D" id="3.30.559.30">
    <property type="entry name" value="Nonribosomal peptide synthetase, condensation domain"/>
    <property type="match status" value="5"/>
</dbReference>
<protein>
    <recommendedName>
        <fullName evidence="6">Carrier domain-containing protein</fullName>
    </recommendedName>
</protein>
<dbReference type="GO" id="GO:0009239">
    <property type="term" value="P:enterobactin biosynthetic process"/>
    <property type="evidence" value="ECO:0007669"/>
    <property type="project" value="TreeGrafter"/>
</dbReference>
<dbReference type="PROSITE" id="PS00455">
    <property type="entry name" value="AMP_BINDING"/>
    <property type="match status" value="4"/>
</dbReference>
<dbReference type="PANTHER" id="PTHR45527:SF10">
    <property type="entry name" value="PYOCHELIN SYNTHASE PCHF"/>
    <property type="match status" value="1"/>
</dbReference>
<dbReference type="Gene3D" id="3.40.50.12780">
    <property type="entry name" value="N-terminal domain of ligase-like"/>
    <property type="match status" value="4"/>
</dbReference>
<accession>A0A815IZG2</accession>
<name>A0A815IZG2_9BILA</name>
<gene>
    <name evidence="7" type="ORF">QVE165_LOCUS35238</name>
</gene>
<dbReference type="SUPFAM" id="SSF56801">
    <property type="entry name" value="Acetyl-CoA synthetase-like"/>
    <property type="match status" value="4"/>
</dbReference>
<dbReference type="InterPro" id="IPR036736">
    <property type="entry name" value="ACP-like_sf"/>
</dbReference>
<dbReference type="EMBL" id="CAJNOM010000340">
    <property type="protein sequence ID" value="CAF1373372.1"/>
    <property type="molecule type" value="Genomic_DNA"/>
</dbReference>
<sequence>MTTSCYTIRNLFNIAQLYPQKVAIVLDDQVWTYSELAMQVERVVYQLHHLGVVQGQIIYQFVERSFEMICGFLAIIYSGGVYCPINPAIPSDRLNIILEQIQGQYVLVHEKTRNQFPIATVQHVIILDNILSPLLTIEDANDLPVFKEYGAAFIIFTSGTTGQPKAAVHTHKSFSANIAAFIQWNVGVYTARDHVLQVATCSWIPHIVEFSLPLVVGGTLVLLRPGGHLDVAYFSQTLMHQQITTLIIGPAIIRALTNYIENTQQTKTFDTVRHLCTSGEPLKSQQWAQFVNLLSSSNVQLCVIYGTSESSGVLGCRLLNISDTDIPIGYPFPTIQCLLIDDDGKIINTTNNSSKIGQIHIGGPILFNGYLNDSENTKKKFTIINNQVYMKTGDLARYNTREELVYTGRVDFQIKIRGQRVETTEIENTITNSYPGKISDCVVTKIAQNDDLLVAYVVSKESELDTEQIRNYCNKYLHQYMIPSIFVFLEQLPLNANGKLDRQRLPISDISVLSTNAIDRQYLEPKNELEMLVHSVWCKVLDRNRISTRTNFFSIGGHSLLFIQIYQYYRTLFNFDGETINTRPFFEHNTIAEHAKLLENIRNNNIQTKQWQTLHINQCIASYAQERIFLDEQVRFSGQIAIYNELIVLQVTNGSLLVNRLLQALRCVLSKHKILRTSVVFNDDDSTLKQSITDKHLTFTLDADLKFKSETELHNIISEINTNPNLFDLSSGRVFYCQILRQHMISDENNDEEMVINSDVLVIGFHHTAIDQLSSSIFLNDLCNIYNSNAAWLDDEESLQYIDYSVHEHLIDMTLSREFWRSQLNGYNQECRLTLPVDRHCLDSDERSGYASIAHTSFDNETAASFLDYASSHQVTPFQLCLATFYTFLFKLTYGQNDLCISCHNANRYRTELQNMIGMFVSTLPYRIQIDSDWSFGDLIEHVREKCLSVLEHSHYPLQHILTDSQIKQLSVLFLETSFNFITLSEKSQWSIDSATLQQLSMQQSYGAAKFDFMLTCLYNPTSDDSKLSFCLTCSRDLFDETTAMIVAQRLKYLVSQLFSPTSISDETSPSITSISKLNLILPAEAQEIEDTVFFRQQNIVNEAPASYAQARICFDERVRFDPYKPKLAIYNMPFFYRLNKGHTLSIQQLRQALQLIVRKHQSFRTLLNFHAEKDSLMQRIVDIHLDNNRTHAFIENIYETQQQLNDIMHEEKSNHQLFDLEKGTIFRCHLVYYKQISSNDLLSDQDVVVFNFHHALFDFPSMNIFLHDLNQAYTTGQLLYDDNTNLRYLDYAVIEQETSMTGASMFWLDVLHDCKLDQPLSLPFDRYRLANEHRTCHTTSVSFDFGQDLSHHFLIHASSNNISLEHLTFAIYFIFLFKLTNGQTDICIAMKVNNNRYRDELKSIIGLFENVIPLRCQLDSHWCFPQLLEHVREVITNSMKYSYFPLQRILNQHPHISKHAFLDTSLEFISYKSNNDNNALIIGDSRLVPGSFSFNANEHEILSTSDFSLSIYHDMNMNQLSCKINASLDLFNRETVEKISKRFHFFLNQVSASVIDGQINKPIYEVSLILLNERYLMQSLNNTQISFSSPATCIHHEFIYQVVKHPQKIAVELDEQSLTYCELLYYVQALSLTLVNKYHVFPGEIVCQCVERSLSMVIGMMGIEMAGGVYCPLSPREPQNRLYALTQQTQSRLVLVHHLIKTKFDDYTVLLDIDSMLNINDMNSDMNYNCLEGVKVKGEEIAYVIFTSGSTGIPKAVQVRHQNFIDCIHSLAYINSFNKDDTVVQMTRCSFDIHVQEILGTLLAGGTLIMLHPGGTIDFVYLFEVLQNKQITYLHTVPSLLHSFFTFVEQNSNQNVLKHLRSLCSSGEPFSVPLIGLIMKIGITNCIVWNLYGPAETTIDCTVYSVNVKNDTQGISIGTPLSNYRYMIMNQYLQSSVTNQEGELFVGGVGVFAGYLGRDDLTVRALVEIDGELFYRTGDLVRMDPEGLLYYIGRNDYQVKLRGQRIELGEIERCLLSESIPACVVIKGSEDYLVAYVQSSSIDKEQLRQHCQSNLPPHMVPSFFVILDKLPLNANGKVDRKSLPIQKISFRSPDTIDYQHVEPSNELEICIHSLWCQILCHTRISIDTNFFGIGGHSLLLIQLYHNYKIILNIDATKINISALFQHTTIADHARLIHQSIDDPETYQKLLSAVHSIQETSIRKRACFVSQENIILVTDELSRYEPFPVTDIQLAYLVGREGVIDLGHVSAFVYKEYDFSSTFNIEYFERALNYVIQRHEALRLIFPSHTEQKILKTVPYYTIFILNVDDVQSSQKYLIERREQLSHQIRPADQWPLFDFQITRFISDDGYNIRLHFGFDALITDFWSINLVLHELNQLYYNLNDNLVELKLSYRDCILAEQQWKHTTIYTSDRQYWADRLKSFPLGPNLPLQCLPNEIYIQRHCNATTLLDRSLWGKLRRHITNHGLTPAGFLASIYAIVLCKWSENKHFALNLPVFNRLPIHPQVNQIVGDFTTVIPLEIKLDKMSTYYEYLQTVQKQLWNDLEHMSYDGVSFMRDLMQVHQTREILLPYVFTCGVDVDDIREKNVEHNIFLDQQPVYTISQTPQVFIDHVVLEINGCLSINWTYVDNLLRKEMLNHMHDTFVDLLVKFASFDDIWRKPIFVSLPSEQQKRRLDFNQTQWQSNVQDKLLHSLVIKQAELTPNALAILSSQVNLTYRQLMNCVYSLAYHLQQQQTDSNQLVAILMRKGWEQIVACLATLVSGGAYLPLDADSPYERLCSLIEETNVTILLTQSHCQHKFPHLTTIPVDTCTANDNYLTPFPIKQQSSTDLAYVIYTSGSTGKPKGVMISHQAVVNTILDMNSRLEISTNDRIFALSHLNFDLSVYDIFGMLIGGGTIVIPDDDQYKNPEHWYDMIIKHHVTIWNSVPMLMQMFVEHLKHTNNHNQLRHILLSGDWIPLSLPESIHATFGEQVIITSLGGATEASIWSIAYTLSKEIPREWKSIPYGIPLRNQQYYVYDLHLDDCPEWVIGELYIGGKGLANGYWNDQEKTQSSFIIHPLTNKCLYRTGDYGRFLPNGYIEFTGRKDFQVKVHGHRIELGEIEHHLQQHPDIQQAIVNIDNKSQQLIGYIMPEKHFIHNKDYDSTEVLIAYPIERMNFKLARHSIRQQKKEEKSFALTKPKLTETLINTYYMRKSYRQFTNESIERSTIEKLLKNCHNINNNEQISLSGLDFNILGQLLAVLTPISISDQPLPKYRYASAGSLYPVQIYVELPTSIDNILPGVYYHNPDEHTLELISTHTNDEMMNIRLHLVGRSLAIAPLYGKRLGSQFCMLETGYMMGLLEEEGSRLGLTFSKNTYNESITLDILNIDENDTHCCFKVSSFKQNMSSDVQNDNHQCIIYLKSVNNNKDQWFTYSREKDTVTSFDVDAETTREEIPLLFDDDDDTKIIFHDCQCVIFFIGRSECITNIGKISQFLMDHCLEMNIGMCPVGTRTGLPTKINNILDTILIHEKLNASDILHTLLIGKISNKQKNERTISTVKPMPHWSEILRIYLKKKLPMYMVPSHFISVSSFPLNPNGKINRKALPEISLSVLQQEDTYDAPNSIASYAQERIFLDEQVRFYDQTAIYNQLIILRVTKGLLSVNRLLKALRYVLSKHTILRTSLAFNDEDSILKQSITDKHLTFTLTADQTFKNETDLHNIVSQINTNPNLFNLSSGRVFYCQILRKHIVSDENYDKEIIKNSDVFVIAFHHVATDQSSDSIFLSDLCNTYNSHMTWLDDEESLQYIDYSVHERLIDMTSSREFWCSQLNGYNQECRLLLPVDRDCLYSDQRSGYASIARTSFDTFNDEDSILKQSITDKHLTFTLTADQTFKNETDLHNIVSQINTDPNLFNLSSGRVFYCQILRKHIISDENYDKEIIKNSDVFVIAFHHVATDQSSDSIFLSDLCNTYNSHMTWLDDEESLQYIDYSVHERLIDMTSSREFWCSQLNGYNQECRLLLPVDRDCLYSDQRSGYASIARTSFDSEVSISFLNYASSHQVTPFQLGLAALYTFLFKLTYRQNDLYISCLNANRYRAELQNMVGMFVSTLPYRIQVDSGWLFDELVEHVREKCLSILEHSHYPLQHILRDFHLNQSTASFLQTVFDFTTVSSVSDQFTFDDVSLQPVLLQQFSEVAKFDFSLTFVYNPISDDNILSCGFICSRDLFEDTTVTKMIQRFQYLFEQLFLMNFNVNQTDLVATPIAKLTLILPDEMNEMQHVAFNRQSNVTNEAPASFAQARIWLDERIRFDPDKPQIAIYNMPFVYRLQSDHTLSIKQLDHALHLTVNKHHSLHTSLYFDIEKNLLMQRVITHEDKNNKNNIFSIIETTYETDEQLNELLHDEKRNPHLFDLAQGLVFRCHTIYHKQISSNHLASDKDLLIFNFHHALFDFPSMNIFLRDLNQAYTTDQIITDDNTNLRYLDYAVIEQQMLMTGASMFWLDALHNCKLDQSLSLPFDRYRLSNEHRTGRGTSIYFDFGQDLSHDFLTYASSNNISLEHLALAIYFIFLCKLTNGQTDICLAMNINNSRYRDELKSIIGLFENVIPLRCQLDPHWCLHQLLKHIREITTNSMKYSYFPLQRILEQQPNISGPVFLDTSFEFLSSTRRDEDNEIIIGDSRFSLLPYSIKISEDEIMSKFDFIVSFQHDLHLNEFSCTIDASLDLFNAETICITAQRFHSMLYELSASVIDNEINKPIYELSLTLSNEQYLMQSLNNTQISFSSRRTCIHHEFVYQVMKHPQKLAVELDEQSLTYCELLYYVQVLSFTLLNEYHVFPGEVVCQCVERSLSMVIGIMAIEMAGGVYCPLSPRDPQHRLHALTQQTQSRFVLVHGLTKTKFDHNIVALDIDSLSNINNIDGDMTYNYLSNVEVKGKKIAYIIFTSGSTGTPKAVR</sequence>
<dbReference type="InterPro" id="IPR000415">
    <property type="entry name" value="Nitroreductase-like"/>
</dbReference>
<dbReference type="InterPro" id="IPR045851">
    <property type="entry name" value="AMP-bd_C_sf"/>
</dbReference>
<dbReference type="Pfam" id="PF00668">
    <property type="entry name" value="Condensation"/>
    <property type="match status" value="6"/>
</dbReference>
<evidence type="ECO:0000256" key="2">
    <source>
        <dbReference type="ARBA" id="ARBA00022450"/>
    </source>
</evidence>
<dbReference type="GO" id="GO:0009366">
    <property type="term" value="C:enterobactin synthetase complex"/>
    <property type="evidence" value="ECO:0007669"/>
    <property type="project" value="TreeGrafter"/>
</dbReference>
<dbReference type="Gene3D" id="3.30.559.10">
    <property type="entry name" value="Chloramphenicol acetyltransferase-like domain"/>
    <property type="match status" value="6"/>
</dbReference>
<dbReference type="GO" id="GO:0016491">
    <property type="term" value="F:oxidoreductase activity"/>
    <property type="evidence" value="ECO:0007669"/>
    <property type="project" value="InterPro"/>
</dbReference>
<evidence type="ECO:0000256" key="1">
    <source>
        <dbReference type="ARBA" id="ARBA00004924"/>
    </source>
</evidence>
<dbReference type="GO" id="GO:0031177">
    <property type="term" value="F:phosphopantetheine binding"/>
    <property type="evidence" value="ECO:0007669"/>
    <property type="project" value="TreeGrafter"/>
</dbReference>
<dbReference type="InterPro" id="IPR000873">
    <property type="entry name" value="AMP-dep_synth/lig_dom"/>
</dbReference>
<keyword evidence="2" id="KW-0596">Phosphopantetheine</keyword>
<comment type="similarity">
    <text evidence="5">Belongs to the NRP synthetase family.</text>
</comment>
<comment type="pathway">
    <text evidence="1">Siderophore biosynthesis.</text>
</comment>
<evidence type="ECO:0000256" key="3">
    <source>
        <dbReference type="ARBA" id="ARBA00022553"/>
    </source>
</evidence>
<evidence type="ECO:0000259" key="6">
    <source>
        <dbReference type="PROSITE" id="PS50075"/>
    </source>
</evidence>
<dbReference type="Pfam" id="PF00550">
    <property type="entry name" value="PP-binding"/>
    <property type="match status" value="2"/>
</dbReference>
<dbReference type="Gene3D" id="1.10.1200.10">
    <property type="entry name" value="ACP-like"/>
    <property type="match status" value="2"/>
</dbReference>
<dbReference type="Gene3D" id="3.40.109.10">
    <property type="entry name" value="NADH Oxidase"/>
    <property type="match status" value="1"/>
</dbReference>
<evidence type="ECO:0000313" key="8">
    <source>
        <dbReference type="Proteomes" id="UP000663832"/>
    </source>
</evidence>
<dbReference type="SUPFAM" id="SSF47336">
    <property type="entry name" value="ACP-like"/>
    <property type="match status" value="2"/>
</dbReference>
<dbReference type="FunFam" id="3.30.300.30:FF:000015">
    <property type="entry name" value="Nonribosomal peptide synthase SidD"/>
    <property type="match status" value="1"/>
</dbReference>
<dbReference type="Gene3D" id="3.30.300.30">
    <property type="match status" value="4"/>
</dbReference>
<dbReference type="CDD" id="cd02142">
    <property type="entry name" value="McbC_SagB-like_oxidoreductase"/>
    <property type="match status" value="1"/>
</dbReference>
<feature type="domain" description="Carrier" evidence="6">
    <location>
        <begin position="2103"/>
        <end position="2181"/>
    </location>
</feature>
<dbReference type="Proteomes" id="UP000663832">
    <property type="component" value="Unassembled WGS sequence"/>
</dbReference>
<dbReference type="OrthoDB" id="416786at2759"/>
<comment type="caution">
    <text evidence="7">The sequence shown here is derived from an EMBL/GenBank/DDBJ whole genome shotgun (WGS) entry which is preliminary data.</text>
</comment>
<evidence type="ECO:0000313" key="7">
    <source>
        <dbReference type="EMBL" id="CAF1373372.1"/>
    </source>
</evidence>